<evidence type="ECO:0000256" key="3">
    <source>
        <dbReference type="ARBA" id="ARBA00023136"/>
    </source>
</evidence>
<evidence type="ECO:0000256" key="2">
    <source>
        <dbReference type="ARBA" id="ARBA00022519"/>
    </source>
</evidence>
<dbReference type="CDD" id="cd16323">
    <property type="entry name" value="Syd"/>
    <property type="match status" value="1"/>
</dbReference>
<dbReference type="InterPro" id="IPR009948">
    <property type="entry name" value="Syd"/>
</dbReference>
<keyword evidence="2" id="KW-0997">Cell inner membrane</keyword>
<keyword evidence="5" id="KW-1185">Reference proteome</keyword>
<dbReference type="Proteomes" id="UP001333710">
    <property type="component" value="Chromosome"/>
</dbReference>
<dbReference type="KEGG" id="pmaw:MACH26_31600"/>
<reference evidence="4" key="1">
    <citation type="submission" date="2023-01" db="EMBL/GenBank/DDBJ databases">
        <title>Complete genome sequence of Planctobacterium marinum strain Dej080120_11.</title>
        <authorList>
            <person name="Ueki S."/>
            <person name="Maruyama F."/>
        </authorList>
    </citation>
    <scope>NUCLEOTIDE SEQUENCE</scope>
    <source>
        <strain evidence="4">Dej080120_11</strain>
    </source>
</reference>
<dbReference type="Gene3D" id="3.40.1580.20">
    <property type="entry name" value="Syd protein"/>
    <property type="match status" value="1"/>
</dbReference>
<dbReference type="AlphaFoldDB" id="A0AA48KTK3"/>
<dbReference type="NCBIfam" id="NF003439">
    <property type="entry name" value="PRK04968.1"/>
    <property type="match status" value="1"/>
</dbReference>
<gene>
    <name evidence="4" type="primary">syd</name>
    <name evidence="4" type="ORF">MACH26_31600</name>
</gene>
<organism evidence="4 5">
    <name type="scientific">Planctobacterium marinum</name>
    <dbReference type="NCBI Taxonomy" id="1631968"/>
    <lineage>
        <taxon>Bacteria</taxon>
        <taxon>Pseudomonadati</taxon>
        <taxon>Pseudomonadota</taxon>
        <taxon>Gammaproteobacteria</taxon>
        <taxon>Alteromonadales</taxon>
        <taxon>Alteromonadaceae</taxon>
        <taxon>Planctobacterium</taxon>
    </lineage>
</organism>
<dbReference type="GO" id="GO:0009898">
    <property type="term" value="C:cytoplasmic side of plasma membrane"/>
    <property type="evidence" value="ECO:0007669"/>
    <property type="project" value="InterPro"/>
</dbReference>
<dbReference type="RefSeq" id="WP_338293699.1">
    <property type="nucleotide sequence ID" value="NZ_AP027272.1"/>
</dbReference>
<keyword evidence="1" id="KW-1003">Cell membrane</keyword>
<keyword evidence="3" id="KW-0472">Membrane</keyword>
<evidence type="ECO:0000313" key="5">
    <source>
        <dbReference type="Proteomes" id="UP001333710"/>
    </source>
</evidence>
<evidence type="ECO:0000256" key="1">
    <source>
        <dbReference type="ARBA" id="ARBA00022475"/>
    </source>
</evidence>
<accession>A0AA48KTK3</accession>
<dbReference type="EMBL" id="AP027272">
    <property type="protein sequence ID" value="BDX07639.1"/>
    <property type="molecule type" value="Genomic_DNA"/>
</dbReference>
<name>A0AA48KTK3_9ALTE</name>
<dbReference type="Pfam" id="PF07348">
    <property type="entry name" value="Syd"/>
    <property type="match status" value="1"/>
</dbReference>
<dbReference type="InterPro" id="IPR038228">
    <property type="entry name" value="Syd_sf"/>
</dbReference>
<evidence type="ECO:0000313" key="4">
    <source>
        <dbReference type="EMBL" id="BDX07639.1"/>
    </source>
</evidence>
<sequence length="187" mass="21535">MTTNILSRIDQFVIHWCEFQQAHHHDLLIEQDPEWISPAEQGSANSDGEVIWGPALQPPSNNLQALVDGLEVTPNPELEAYFTRYFSDNLDAETERGRLQLLMPWNQDDFVRLQQNLIAHVMMKRRLRQQETLFFAVTDEEDFIISVLNQTGEVVLEQVGKEPKEVLAGSLSEFFTQLRPLPYRSVA</sequence>
<proteinExistence type="predicted"/>
<protein>
    <submittedName>
        <fullName evidence="4">Protein Syd</fullName>
    </submittedName>
</protein>